<organism evidence="3 4">
    <name type="scientific">Aspergillus carbonarius (strain ITEM 5010)</name>
    <dbReference type="NCBI Taxonomy" id="602072"/>
    <lineage>
        <taxon>Eukaryota</taxon>
        <taxon>Fungi</taxon>
        <taxon>Dikarya</taxon>
        <taxon>Ascomycota</taxon>
        <taxon>Pezizomycotina</taxon>
        <taxon>Eurotiomycetes</taxon>
        <taxon>Eurotiomycetidae</taxon>
        <taxon>Eurotiales</taxon>
        <taxon>Aspergillaceae</taxon>
        <taxon>Aspergillus</taxon>
        <taxon>Aspergillus subgen. Circumdati</taxon>
    </lineage>
</organism>
<dbReference type="VEuPathDB" id="FungiDB:ASPCADRAFT_396520"/>
<reference evidence="4" key="1">
    <citation type="journal article" date="2017" name="Genome Biol.">
        <title>Comparative genomics reveals high biological diversity and specific adaptations in the industrially and medically important fungal genus Aspergillus.</title>
        <authorList>
            <person name="de Vries R.P."/>
            <person name="Riley R."/>
            <person name="Wiebenga A."/>
            <person name="Aguilar-Osorio G."/>
            <person name="Amillis S."/>
            <person name="Uchima C.A."/>
            <person name="Anderluh G."/>
            <person name="Asadollahi M."/>
            <person name="Askin M."/>
            <person name="Barry K."/>
            <person name="Battaglia E."/>
            <person name="Bayram O."/>
            <person name="Benocci T."/>
            <person name="Braus-Stromeyer S.A."/>
            <person name="Caldana C."/>
            <person name="Canovas D."/>
            <person name="Cerqueira G.C."/>
            <person name="Chen F."/>
            <person name="Chen W."/>
            <person name="Choi C."/>
            <person name="Clum A."/>
            <person name="Dos Santos R.A."/>
            <person name="Damasio A.R."/>
            <person name="Diallinas G."/>
            <person name="Emri T."/>
            <person name="Fekete E."/>
            <person name="Flipphi M."/>
            <person name="Freyberg S."/>
            <person name="Gallo A."/>
            <person name="Gournas C."/>
            <person name="Habgood R."/>
            <person name="Hainaut M."/>
            <person name="Harispe M.L."/>
            <person name="Henrissat B."/>
            <person name="Hilden K.S."/>
            <person name="Hope R."/>
            <person name="Hossain A."/>
            <person name="Karabika E."/>
            <person name="Karaffa L."/>
            <person name="Karanyi Z."/>
            <person name="Krasevec N."/>
            <person name="Kuo A."/>
            <person name="Kusch H."/>
            <person name="LaButti K."/>
            <person name="Lagendijk E.L."/>
            <person name="Lapidus A."/>
            <person name="Levasseur A."/>
            <person name="Lindquist E."/>
            <person name="Lipzen A."/>
            <person name="Logrieco A.F."/>
            <person name="MacCabe A."/>
            <person name="Maekelae M.R."/>
            <person name="Malavazi I."/>
            <person name="Melin P."/>
            <person name="Meyer V."/>
            <person name="Mielnichuk N."/>
            <person name="Miskei M."/>
            <person name="Molnar A.P."/>
            <person name="Mule G."/>
            <person name="Ngan C.Y."/>
            <person name="Orejas M."/>
            <person name="Orosz E."/>
            <person name="Ouedraogo J.P."/>
            <person name="Overkamp K.M."/>
            <person name="Park H.-S."/>
            <person name="Perrone G."/>
            <person name="Piumi F."/>
            <person name="Punt P.J."/>
            <person name="Ram A.F."/>
            <person name="Ramon A."/>
            <person name="Rauscher S."/>
            <person name="Record E."/>
            <person name="Riano-Pachon D.M."/>
            <person name="Robert V."/>
            <person name="Roehrig J."/>
            <person name="Ruller R."/>
            <person name="Salamov A."/>
            <person name="Salih N.S."/>
            <person name="Samson R.A."/>
            <person name="Sandor E."/>
            <person name="Sanguinetti M."/>
            <person name="Schuetze T."/>
            <person name="Sepcic K."/>
            <person name="Shelest E."/>
            <person name="Sherlock G."/>
            <person name="Sophianopoulou V."/>
            <person name="Squina F.M."/>
            <person name="Sun H."/>
            <person name="Susca A."/>
            <person name="Todd R.B."/>
            <person name="Tsang A."/>
            <person name="Unkles S.E."/>
            <person name="van de Wiele N."/>
            <person name="van Rossen-Uffink D."/>
            <person name="Oliveira J.V."/>
            <person name="Vesth T.C."/>
            <person name="Visser J."/>
            <person name="Yu J.-H."/>
            <person name="Zhou M."/>
            <person name="Andersen M.R."/>
            <person name="Archer D.B."/>
            <person name="Baker S.E."/>
            <person name="Benoit I."/>
            <person name="Brakhage A.A."/>
            <person name="Braus G.H."/>
            <person name="Fischer R."/>
            <person name="Frisvad J.C."/>
            <person name="Goldman G.H."/>
            <person name="Houbraken J."/>
            <person name="Oakley B."/>
            <person name="Pocsi I."/>
            <person name="Scazzocchio C."/>
            <person name="Seiboth B."/>
            <person name="vanKuyk P.A."/>
            <person name="Wortman J."/>
            <person name="Dyer P.S."/>
            <person name="Grigoriev I.V."/>
        </authorList>
    </citation>
    <scope>NUCLEOTIDE SEQUENCE [LARGE SCALE GENOMIC DNA]</scope>
    <source>
        <strain evidence="4">ITEM 5010</strain>
    </source>
</reference>
<dbReference type="Pfam" id="PF01048">
    <property type="entry name" value="PNP_UDP_1"/>
    <property type="match status" value="1"/>
</dbReference>
<gene>
    <name evidence="3" type="ORF">ASPCADRAFT_396520</name>
</gene>
<dbReference type="STRING" id="602072.A0A1R3RMU8"/>
<protein>
    <recommendedName>
        <fullName evidence="2">Nucleoside phosphorylase domain-containing protein</fullName>
    </recommendedName>
</protein>
<accession>A0A1R3RMU8</accession>
<dbReference type="GO" id="GO:0009116">
    <property type="term" value="P:nucleoside metabolic process"/>
    <property type="evidence" value="ECO:0007669"/>
    <property type="project" value="InterPro"/>
</dbReference>
<evidence type="ECO:0000256" key="1">
    <source>
        <dbReference type="SAM" id="MobiDB-lite"/>
    </source>
</evidence>
<evidence type="ECO:0000313" key="4">
    <source>
        <dbReference type="Proteomes" id="UP000188318"/>
    </source>
</evidence>
<dbReference type="Gene3D" id="3.40.50.1580">
    <property type="entry name" value="Nucleoside phosphorylase domain"/>
    <property type="match status" value="1"/>
</dbReference>
<dbReference type="GO" id="GO:0003824">
    <property type="term" value="F:catalytic activity"/>
    <property type="evidence" value="ECO:0007669"/>
    <property type="project" value="InterPro"/>
</dbReference>
<feature type="domain" description="Nucleoside phosphorylase" evidence="2">
    <location>
        <begin position="36"/>
        <end position="317"/>
    </location>
</feature>
<dbReference type="Proteomes" id="UP000188318">
    <property type="component" value="Unassembled WGS sequence"/>
</dbReference>
<dbReference type="OrthoDB" id="1577640at2759"/>
<sequence length="348" mass="38776">MDSEDADSQRIDDAYNSQAEHQRKSIKEIPSEAITVAIFCTLAFEAVAVKYSFDEEFTCHPTCIGPKNYLYSFGRIGNHRIILARPHHVGPVQAAHCAATVRQQFPNVQFALSIGTGGGIPHLPRHDIRLGDIAIGIPGDNHPGILEYDFGKYEQDRFVLKGCANKPPSILISADGSLEEDEIMERSPLSKILRTLTTRPKYAHPYVEDILYDAKFHHINKGDDCNGCEAATEKNHVYRPPRPHHQPYVHRGLILSGNGVVKNPRDRDLLRRGYDDAVCFEMEAAGIVDEIPCLVVRGICNYADTHKQDAWRYYAAAAAAAYGKALLCKIDGPHMRQNSSVGDLVRYV</sequence>
<dbReference type="EMBL" id="KV907499">
    <property type="protein sequence ID" value="OOF95816.1"/>
    <property type="molecule type" value="Genomic_DNA"/>
</dbReference>
<dbReference type="AlphaFoldDB" id="A0A1R3RMU8"/>
<dbReference type="PANTHER" id="PTHR46082:SF6">
    <property type="entry name" value="AAA+ ATPASE DOMAIN-CONTAINING PROTEIN-RELATED"/>
    <property type="match status" value="1"/>
</dbReference>
<dbReference type="OMA" id="CIEMESA"/>
<keyword evidence="4" id="KW-1185">Reference proteome</keyword>
<dbReference type="InterPro" id="IPR035994">
    <property type="entry name" value="Nucleoside_phosphorylase_sf"/>
</dbReference>
<evidence type="ECO:0000259" key="2">
    <source>
        <dbReference type="Pfam" id="PF01048"/>
    </source>
</evidence>
<feature type="region of interest" description="Disordered" evidence="1">
    <location>
        <begin position="1"/>
        <end position="23"/>
    </location>
</feature>
<dbReference type="PANTHER" id="PTHR46082">
    <property type="entry name" value="ATP/GTP-BINDING PROTEIN-RELATED"/>
    <property type="match status" value="1"/>
</dbReference>
<dbReference type="InterPro" id="IPR000845">
    <property type="entry name" value="Nucleoside_phosphorylase_d"/>
</dbReference>
<dbReference type="InterPro" id="IPR053137">
    <property type="entry name" value="NLR-like"/>
</dbReference>
<evidence type="ECO:0000313" key="3">
    <source>
        <dbReference type="EMBL" id="OOF95816.1"/>
    </source>
</evidence>
<name>A0A1R3RMU8_ASPC5</name>
<dbReference type="SUPFAM" id="SSF53167">
    <property type="entry name" value="Purine and uridine phosphorylases"/>
    <property type="match status" value="1"/>
</dbReference>
<proteinExistence type="predicted"/>